<comment type="subcellular location">
    <subcellularLocation>
        <location evidence="1">Mitochondrion inner membrane</location>
        <topology evidence="1">Peripheral membrane protein</topology>
        <orientation evidence="1">Intermembrane side</orientation>
    </subcellularLocation>
</comment>
<sequence>MLGFGGGASSAEAARVAEQQRMQQASSLRDKEMRDMYHRITRVCFEECVHTFAFTKHFLPGEAKCIETCALKYYQLSMSMGASFAEMYMESARR</sequence>
<dbReference type="Pfam" id="PF02953">
    <property type="entry name" value="zf-Tim10_DDP"/>
    <property type="match status" value="1"/>
</dbReference>
<reference evidence="3" key="1">
    <citation type="submission" date="2021-05" db="EMBL/GenBank/DDBJ databases">
        <title>The genome of the haptophyte Pavlova lutheri (Diacronema luteri, Pavlovales) - a model for lipid biosynthesis in eukaryotic algae.</title>
        <authorList>
            <person name="Hulatt C.J."/>
            <person name="Posewitz M.C."/>
        </authorList>
    </citation>
    <scope>NUCLEOTIDE SEQUENCE</scope>
    <source>
        <strain evidence="3">NIVA-4/92</strain>
    </source>
</reference>
<dbReference type="EMBL" id="JAGTXO010000014">
    <property type="protein sequence ID" value="KAG8464076.1"/>
    <property type="molecule type" value="Genomic_DNA"/>
</dbReference>
<keyword evidence="1" id="KW-0496">Mitochondrion</keyword>
<keyword evidence="1" id="KW-0813">Transport</keyword>
<dbReference type="GO" id="GO:0005743">
    <property type="term" value="C:mitochondrial inner membrane"/>
    <property type="evidence" value="ECO:0007669"/>
    <property type="project" value="UniProtKB-SubCell"/>
</dbReference>
<keyword evidence="1" id="KW-1015">Disulfide bond</keyword>
<dbReference type="Gene3D" id="1.10.287.810">
    <property type="entry name" value="Mitochondrial import inner membrane translocase subunit tim13 like domains"/>
    <property type="match status" value="1"/>
</dbReference>
<feature type="domain" description="Tim10-like" evidence="2">
    <location>
        <begin position="29"/>
        <end position="86"/>
    </location>
</feature>
<accession>A0A8J6CAG7</accession>
<keyword evidence="1" id="KW-0811">Translocation</keyword>
<keyword evidence="1" id="KW-0472">Membrane</keyword>
<gene>
    <name evidence="3" type="ORF">KFE25_000244</name>
</gene>
<dbReference type="SUPFAM" id="SSF144122">
    <property type="entry name" value="Tim10-like"/>
    <property type="match status" value="1"/>
</dbReference>
<dbReference type="InterPro" id="IPR035427">
    <property type="entry name" value="Tim10-like_dom_sf"/>
</dbReference>
<comment type="caution">
    <text evidence="3">The sequence shown here is derived from an EMBL/GenBank/DDBJ whole genome shotgun (WGS) entry which is preliminary data.</text>
</comment>
<dbReference type="AlphaFoldDB" id="A0A8J6CAG7"/>
<evidence type="ECO:0000259" key="2">
    <source>
        <dbReference type="Pfam" id="PF02953"/>
    </source>
</evidence>
<comment type="subunit">
    <text evidence="1">Heterohexamer.</text>
</comment>
<keyword evidence="1" id="KW-0999">Mitochondrion inner membrane</keyword>
<proteinExistence type="inferred from homology"/>
<evidence type="ECO:0000313" key="4">
    <source>
        <dbReference type="Proteomes" id="UP000751190"/>
    </source>
</evidence>
<keyword evidence="1" id="KW-0653">Protein transport</keyword>
<keyword evidence="1" id="KW-0143">Chaperone</keyword>
<dbReference type="Proteomes" id="UP000751190">
    <property type="component" value="Unassembled WGS sequence"/>
</dbReference>
<keyword evidence="4" id="KW-1185">Reference proteome</keyword>
<dbReference type="InterPro" id="IPR004217">
    <property type="entry name" value="Tim10-like"/>
</dbReference>
<evidence type="ECO:0000256" key="1">
    <source>
        <dbReference type="RuleBase" id="RU367043"/>
    </source>
</evidence>
<name>A0A8J6CAG7_DIALT</name>
<organism evidence="3 4">
    <name type="scientific">Diacronema lutheri</name>
    <name type="common">Unicellular marine alga</name>
    <name type="synonym">Monochrysis lutheri</name>
    <dbReference type="NCBI Taxonomy" id="2081491"/>
    <lineage>
        <taxon>Eukaryota</taxon>
        <taxon>Haptista</taxon>
        <taxon>Haptophyta</taxon>
        <taxon>Pavlovophyceae</taxon>
        <taxon>Pavlovales</taxon>
        <taxon>Pavlovaceae</taxon>
        <taxon>Diacronema</taxon>
    </lineage>
</organism>
<dbReference type="OrthoDB" id="10359692at2759"/>
<comment type="function">
    <text evidence="1">Mitochondrial intermembrane chaperone that participates in the import and insertion of some multi-pass transmembrane proteins into the mitochondrial inner membrane. Also required for the transfer of beta-barrel precursors from the TOM complex to the sorting and assembly machinery (SAM complex) of the outer membrane. Acts as a chaperone-like protein that protects the hydrophobic precursors from aggregation and guide them through the mitochondrial intermembrane space.</text>
</comment>
<comment type="domain">
    <text evidence="1">The twin CX3C motif contains 4 conserved Cys residues that form 2 disulfide bonds in the mitochondrial intermembrane space.</text>
</comment>
<evidence type="ECO:0000313" key="3">
    <source>
        <dbReference type="EMBL" id="KAG8464076.1"/>
    </source>
</evidence>
<dbReference type="GO" id="GO:0015031">
    <property type="term" value="P:protein transport"/>
    <property type="evidence" value="ECO:0007669"/>
    <property type="project" value="UniProtKB-KW"/>
</dbReference>
<comment type="similarity">
    <text evidence="1">Belongs to the small Tim family.</text>
</comment>
<protein>
    <recommendedName>
        <fullName evidence="1">Mitochondrial import inner membrane translocase subunit</fullName>
    </recommendedName>
</protein>